<accession>A0ABV2T7Q9</accession>
<evidence type="ECO:0000313" key="2">
    <source>
        <dbReference type="Proteomes" id="UP001549749"/>
    </source>
</evidence>
<evidence type="ECO:0000313" key="1">
    <source>
        <dbReference type="EMBL" id="MET6999090.1"/>
    </source>
</evidence>
<keyword evidence="2" id="KW-1185">Reference proteome</keyword>
<dbReference type="RefSeq" id="WP_354661656.1">
    <property type="nucleotide sequence ID" value="NZ_JBEXAC010000002.1"/>
</dbReference>
<gene>
    <name evidence="1" type="ORF">ABR189_17010</name>
</gene>
<comment type="caution">
    <text evidence="1">The sequence shown here is derived from an EMBL/GenBank/DDBJ whole genome shotgun (WGS) entry which is preliminary data.</text>
</comment>
<name>A0ABV2T7Q9_9BACT</name>
<dbReference type="Proteomes" id="UP001549749">
    <property type="component" value="Unassembled WGS sequence"/>
</dbReference>
<sequence>MHLQCVGIAVLCIVKTGTTIRHFYYTLTPENPITMNDLVLMIGNDINNISKGQSWQDLLQEIIDFCQVCDAVALDNKKPFPLLYEEIFLTAIQKTHIKESTLKAFIAEKTLAIAPNPVHTAIRALQASDILTTNYEFTLEGDIPAVNSSLINERFYSIFRKYQVNGTNYWHVHGDCLNPMSINLGFEHYGGQLQQMRNYVVSGTFYSNSKVPKASLLRRIKANQVHHHSWLDLFFTKDIHIFGLSLDFVETDLWWLLTYRARQKFQRNTVPVQNHIYYYIPEELTSMAKFKLDMLTANNVEVVSIKAKDKTAYYLSIIQKLARR</sequence>
<dbReference type="EMBL" id="JBEXAC010000002">
    <property type="protein sequence ID" value="MET6999090.1"/>
    <property type="molecule type" value="Genomic_DNA"/>
</dbReference>
<evidence type="ECO:0008006" key="3">
    <source>
        <dbReference type="Google" id="ProtNLM"/>
    </source>
</evidence>
<protein>
    <recommendedName>
        <fullName evidence="3">SIR2-like protein</fullName>
    </recommendedName>
</protein>
<proteinExistence type="predicted"/>
<organism evidence="1 2">
    <name type="scientific">Chitinophaga defluvii</name>
    <dbReference type="NCBI Taxonomy" id="3163343"/>
    <lineage>
        <taxon>Bacteria</taxon>
        <taxon>Pseudomonadati</taxon>
        <taxon>Bacteroidota</taxon>
        <taxon>Chitinophagia</taxon>
        <taxon>Chitinophagales</taxon>
        <taxon>Chitinophagaceae</taxon>
        <taxon>Chitinophaga</taxon>
    </lineage>
</organism>
<reference evidence="1 2" key="1">
    <citation type="submission" date="2024-06" db="EMBL/GenBank/DDBJ databases">
        <title>Chitinophaga defluvii sp. nov., isolated from municipal sewage.</title>
        <authorList>
            <person name="Zhang L."/>
        </authorList>
    </citation>
    <scope>NUCLEOTIDE SEQUENCE [LARGE SCALE GENOMIC DNA]</scope>
    <source>
        <strain evidence="1 2">H8</strain>
    </source>
</reference>